<dbReference type="RefSeq" id="YP_001497543.1">
    <property type="nucleotide sequence ID" value="NC_009898.1"/>
</dbReference>
<accession>A7IWM2</accession>
<name>A7IWM2_PBCVN</name>
<gene>
    <name evidence="3" type="primary">b347R</name>
    <name evidence="3" type="ORF">NY2A_b347R</name>
</gene>
<feature type="transmembrane region" description="Helical" evidence="2">
    <location>
        <begin position="40"/>
        <end position="64"/>
    </location>
</feature>
<keyword evidence="2" id="KW-0812">Transmembrane</keyword>
<evidence type="ECO:0000256" key="1">
    <source>
        <dbReference type="SAM" id="MobiDB-lite"/>
    </source>
</evidence>
<dbReference type="GeneID" id="5658865"/>
<evidence type="ECO:0000313" key="4">
    <source>
        <dbReference type="Proteomes" id="UP000202419"/>
    </source>
</evidence>
<keyword evidence="2" id="KW-1133">Transmembrane helix</keyword>
<sequence>MRRSSIYPRSSGSHHSKYSTSNASNPCFCMAFRSFVQLLLLLRCFCILSPIFCVVIPTYCFPVFRCVQM</sequence>
<dbReference type="EMBL" id="DQ491002">
    <property type="protein sequence ID" value="ABT14746.1"/>
    <property type="molecule type" value="Genomic_DNA"/>
</dbReference>
<organism evidence="3 4">
    <name type="scientific">Paramecium bursaria Chlorella virus NY2A</name>
    <name type="common">PBCV-NY2A</name>
    <dbReference type="NCBI Taxonomy" id="46021"/>
    <lineage>
        <taxon>Viruses</taxon>
        <taxon>Varidnaviria</taxon>
        <taxon>Bamfordvirae</taxon>
        <taxon>Nucleocytoviricota</taxon>
        <taxon>Megaviricetes</taxon>
        <taxon>Algavirales</taxon>
        <taxon>Phycodnaviridae</taxon>
        <taxon>Chlorovirus</taxon>
        <taxon>Chlorovirus americanus</taxon>
    </lineage>
</organism>
<organismHost>
    <name type="scientific">Chlorella</name>
    <dbReference type="NCBI Taxonomy" id="3071"/>
</organismHost>
<feature type="region of interest" description="Disordered" evidence="1">
    <location>
        <begin position="1"/>
        <end position="21"/>
    </location>
</feature>
<dbReference type="KEGG" id="vg:5658865"/>
<protein>
    <submittedName>
        <fullName evidence="3">Uncharacterized protein b347R</fullName>
    </submittedName>
</protein>
<evidence type="ECO:0000313" key="3">
    <source>
        <dbReference type="EMBL" id="ABT14746.1"/>
    </source>
</evidence>
<dbReference type="Proteomes" id="UP000202419">
    <property type="component" value="Segment"/>
</dbReference>
<keyword evidence="4" id="KW-1185">Reference proteome</keyword>
<keyword evidence="2" id="KW-0472">Membrane</keyword>
<proteinExistence type="predicted"/>
<evidence type="ECO:0000256" key="2">
    <source>
        <dbReference type="SAM" id="Phobius"/>
    </source>
</evidence>
<reference evidence="3 4" key="1">
    <citation type="journal article" date="2007" name="Virology">
        <title>Sequence and annotation of the 369-kb NY-2A and the 345-kb AR158 viruses that infect Chlorella NC64A.</title>
        <authorList>
            <person name="Fitzgerald L.A."/>
            <person name="Graves M.V."/>
            <person name="Li X."/>
            <person name="Feldblyum T."/>
            <person name="Nierman W.C."/>
            <person name="Van Etten J.L."/>
        </authorList>
    </citation>
    <scope>NUCLEOTIDE SEQUENCE [LARGE SCALE GENOMIC DNA]</scope>
    <source>
        <strain evidence="3 4">NY-2A</strain>
    </source>
</reference>